<evidence type="ECO:0000313" key="2">
    <source>
        <dbReference type="Proteomes" id="UP001342631"/>
    </source>
</evidence>
<evidence type="ECO:0000313" key="1">
    <source>
        <dbReference type="EMBL" id="GMU07348.1"/>
    </source>
</evidence>
<dbReference type="EMBL" id="BTTX01000003">
    <property type="protein sequence ID" value="GMU07348.1"/>
    <property type="molecule type" value="Genomic_DNA"/>
</dbReference>
<accession>A0ABQ6QVL9</accession>
<comment type="caution">
    <text evidence="1">The sequence shown here is derived from an EMBL/GenBank/DDBJ whole genome shotgun (WGS) entry which is preliminary data.</text>
</comment>
<reference evidence="1 2" key="1">
    <citation type="journal article" date="2024" name="Arch. Microbiol.">
        <title>Corallococcus caeni sp. nov., a novel myxobacterium isolated from activated sludge.</title>
        <authorList>
            <person name="Tomita S."/>
            <person name="Nakai R."/>
            <person name="Kuroda K."/>
            <person name="Kurashita H."/>
            <person name="Hatamoto M."/>
            <person name="Yamaguchi T."/>
            <person name="Narihiro T."/>
        </authorList>
    </citation>
    <scope>NUCLEOTIDE SEQUENCE [LARGE SCALE GENOMIC DNA]</scope>
    <source>
        <strain evidence="1 2">NO1</strain>
    </source>
</reference>
<dbReference type="Proteomes" id="UP001342631">
    <property type="component" value="Unassembled WGS sequence"/>
</dbReference>
<keyword evidence="2" id="KW-1185">Reference proteome</keyword>
<protein>
    <submittedName>
        <fullName evidence="1">Uncharacterized protein</fullName>
    </submittedName>
</protein>
<organism evidence="1 2">
    <name type="scientific">Corallococcus caeni</name>
    <dbReference type="NCBI Taxonomy" id="3082388"/>
    <lineage>
        <taxon>Bacteria</taxon>
        <taxon>Pseudomonadati</taxon>
        <taxon>Myxococcota</taxon>
        <taxon>Myxococcia</taxon>
        <taxon>Myxococcales</taxon>
        <taxon>Cystobacterineae</taxon>
        <taxon>Myxococcaceae</taxon>
        <taxon>Corallococcus</taxon>
    </lineage>
</organism>
<name>A0ABQ6QVL9_9BACT</name>
<gene>
    <name evidence="1" type="ORF">ASNO1_36010</name>
</gene>
<proteinExistence type="predicted"/>
<sequence length="144" mass="15655">MRSLPQERHAGDVGIRQHLDRGLAILIRDCLQLGLSLPRATDGQEARLGVACALEGHDRPEYRLAGGGRHSHRHGLGKGLPDHAFLQVGHHHLLDVGDLRHILDGEACSQQGVPRLQACDLLLKGPSLSQLPCPGEAAFHSRFE</sequence>